<dbReference type="Pfam" id="PF12777">
    <property type="entry name" value="MT"/>
    <property type="match status" value="2"/>
</dbReference>
<dbReference type="PANTHER" id="PTHR22878:SF66">
    <property type="entry name" value="DYNEIN AXONEMAL HEAVY CHAIN 7"/>
    <property type="match status" value="1"/>
</dbReference>
<dbReference type="InterPro" id="IPR026983">
    <property type="entry name" value="DHC"/>
</dbReference>
<dbReference type="Pfam" id="PF12780">
    <property type="entry name" value="AAA_8"/>
    <property type="match status" value="1"/>
</dbReference>
<keyword evidence="3" id="KW-1133">Transmembrane helix</keyword>
<feature type="domain" description="Dynein heavy chain coiled coil stalk" evidence="4">
    <location>
        <begin position="189"/>
        <end position="318"/>
    </location>
</feature>
<dbReference type="InterPro" id="IPR027417">
    <property type="entry name" value="P-loop_NTPase"/>
</dbReference>
<evidence type="ECO:0000259" key="5">
    <source>
        <dbReference type="Pfam" id="PF12780"/>
    </source>
</evidence>
<evidence type="ECO:0000256" key="3">
    <source>
        <dbReference type="SAM" id="Phobius"/>
    </source>
</evidence>
<dbReference type="GO" id="GO:0007018">
    <property type="term" value="P:microtubule-based movement"/>
    <property type="evidence" value="ECO:0007669"/>
    <property type="project" value="InterPro"/>
</dbReference>
<dbReference type="EMBL" id="OC318059">
    <property type="protein sequence ID" value="CAD7400377.1"/>
    <property type="molecule type" value="Genomic_DNA"/>
</dbReference>
<evidence type="ECO:0000259" key="4">
    <source>
        <dbReference type="Pfam" id="PF12777"/>
    </source>
</evidence>
<dbReference type="InterPro" id="IPR024743">
    <property type="entry name" value="Dynein_HC_stalk"/>
</dbReference>
<proteinExistence type="inferred from homology"/>
<keyword evidence="2" id="KW-0175">Coiled coil</keyword>
<sequence>MYSMIKEEMFLEDINNLLNSGEVPNLFPADEKADICEKMRVIDRQRDKTVQTDGSPVALYNLFVTIVRDQLHIMLAMSPIGDGFRNRIRKFPALVSCCTIDWFQAWPPDALLAVSTRFLSEITLTEFEREVCIEMCQTFHTSTQDLSDEFFVRLGRHNYVTPTSYLELINTFKELLSKKRNEVLMGKARYETGIEKLDYAAKSVGVMQENLIALQPKLVVAAGQVQEMMAKVEKESADVAKVETVVKADEAVANEQAAAAQVIKDECDARLAEAMPILNAALAALNTLTGQDIAIVRTLKSPPKGIKLVMEAVCILKAIFITNKLIIIIIIIIIIINNNNNNNNNNKFLVCPTSPPPPWFSVSTALYAGTAEVVGEDVKPDRVPDPGTGRMIDDYWGPSKRILGDLKFLESLVQFDKDHIPIRVIKQLEEKILPDENFDPDKVKTASSAAEGLCKWVLAICKYDKVAKVIAPKREALEKAQTEFSVAMAALEIKRAQLREVEEKLSKLEAVLEENKRRYANLQAEVDENTKQLQRAEELIGGLGGERERWDTTAKSLGERYFTLTGDVLLASGVVAYLGAFTLQFRMEQTKHWVQRVTELEMICSNNFSLTEILGEAVVIRQWNIFGLPSDSFSVDNAIIINIILDCAPTPRNARRFPLMIDPQGQANKWVKNMEKANNLGIIRLTQSDYGRILENAIQFGQPVLLENVGEELDAMLEPVLMQQTFKQGGALCIKLGDSIVEYNVHFRLYITTKLRNPHYLPEVAVKVSLLNFMITQVGLQDQLLGIVVAKERPDLEAEKNQLIVQGAENKRTLQEIEDKILEILSASENILEDESAVQVLSSSKTLSIEITEKQAIAEETEKSIDEARKF</sequence>
<dbReference type="SUPFAM" id="SSF52540">
    <property type="entry name" value="P-loop containing nucleoside triphosphate hydrolases"/>
    <property type="match status" value="1"/>
</dbReference>
<comment type="similarity">
    <text evidence="1">Belongs to the dynein heavy chain family.</text>
</comment>
<dbReference type="AlphaFoldDB" id="A0A7R9GXW8"/>
<name>A0A7R9GXW8_TIMCR</name>
<dbReference type="Gene3D" id="1.20.920.20">
    <property type="match status" value="1"/>
</dbReference>
<evidence type="ECO:0000256" key="2">
    <source>
        <dbReference type="SAM" id="Coils"/>
    </source>
</evidence>
<dbReference type="InterPro" id="IPR024317">
    <property type="entry name" value="Dynein_heavy_chain_D4_dom"/>
</dbReference>
<evidence type="ECO:0000313" key="7">
    <source>
        <dbReference type="EMBL" id="CAD7400377.1"/>
    </source>
</evidence>
<dbReference type="PANTHER" id="PTHR22878">
    <property type="entry name" value="DYNEIN HEAVY CHAIN 6, AXONEMAL-LIKE-RELATED"/>
    <property type="match status" value="1"/>
</dbReference>
<evidence type="ECO:0000256" key="1">
    <source>
        <dbReference type="ARBA" id="ARBA00008887"/>
    </source>
</evidence>
<gene>
    <name evidence="7" type="ORF">TCEB3V08_LOCUS5480</name>
</gene>
<keyword evidence="3" id="KW-0472">Membrane</keyword>
<reference evidence="7" key="1">
    <citation type="submission" date="2020-11" db="EMBL/GenBank/DDBJ databases">
        <authorList>
            <person name="Tran Van P."/>
        </authorList>
    </citation>
    <scope>NUCLEOTIDE SEQUENCE</scope>
</reference>
<dbReference type="Gene3D" id="3.40.50.300">
    <property type="entry name" value="P-loop containing nucleotide triphosphate hydrolases"/>
    <property type="match status" value="2"/>
</dbReference>
<accession>A0A7R9GXW8</accession>
<feature type="domain" description="Dynein heavy chain AAA module D4" evidence="5">
    <location>
        <begin position="4"/>
        <end position="175"/>
    </location>
</feature>
<dbReference type="Gene3D" id="6.10.140.1060">
    <property type="match status" value="1"/>
</dbReference>
<protein>
    <submittedName>
        <fullName evidence="7">Uncharacterized protein</fullName>
    </submittedName>
</protein>
<dbReference type="InterPro" id="IPR035706">
    <property type="entry name" value="AAA_9"/>
</dbReference>
<organism evidence="7">
    <name type="scientific">Timema cristinae</name>
    <name type="common">Walking stick</name>
    <dbReference type="NCBI Taxonomy" id="61476"/>
    <lineage>
        <taxon>Eukaryota</taxon>
        <taxon>Metazoa</taxon>
        <taxon>Ecdysozoa</taxon>
        <taxon>Arthropoda</taxon>
        <taxon>Hexapoda</taxon>
        <taxon>Insecta</taxon>
        <taxon>Pterygota</taxon>
        <taxon>Neoptera</taxon>
        <taxon>Polyneoptera</taxon>
        <taxon>Phasmatodea</taxon>
        <taxon>Timematodea</taxon>
        <taxon>Timematoidea</taxon>
        <taxon>Timematidae</taxon>
        <taxon>Timema</taxon>
    </lineage>
</organism>
<dbReference type="GO" id="GO:0045505">
    <property type="term" value="F:dynein intermediate chain binding"/>
    <property type="evidence" value="ECO:0007669"/>
    <property type="project" value="InterPro"/>
</dbReference>
<keyword evidence="3" id="KW-0812">Transmembrane</keyword>
<dbReference type="FunFam" id="3.40.50.300:FF:000223">
    <property type="entry name" value="Dynein heavy chain 3, axonemal"/>
    <property type="match status" value="1"/>
</dbReference>
<evidence type="ECO:0000259" key="6">
    <source>
        <dbReference type="Pfam" id="PF12781"/>
    </source>
</evidence>
<feature type="coiled-coil region" evidence="2">
    <location>
        <begin position="488"/>
        <end position="539"/>
    </location>
</feature>
<dbReference type="Pfam" id="PF12781">
    <property type="entry name" value="AAA_9"/>
    <property type="match status" value="1"/>
</dbReference>
<dbReference type="GO" id="GO:0030286">
    <property type="term" value="C:dynein complex"/>
    <property type="evidence" value="ECO:0007669"/>
    <property type="project" value="InterPro"/>
</dbReference>
<dbReference type="GO" id="GO:0051959">
    <property type="term" value="F:dynein light intermediate chain binding"/>
    <property type="evidence" value="ECO:0007669"/>
    <property type="project" value="InterPro"/>
</dbReference>
<feature type="domain" description="Dynein heavy chain coiled coil stalk" evidence="4">
    <location>
        <begin position="393"/>
        <end position="590"/>
    </location>
</feature>
<feature type="domain" description="Dynein heavy chain ATP-binding dynein motor region" evidence="6">
    <location>
        <begin position="621"/>
        <end position="851"/>
    </location>
</feature>
<feature type="transmembrane region" description="Helical" evidence="3">
    <location>
        <begin position="314"/>
        <end position="336"/>
    </location>
</feature>